<gene>
    <name evidence="2" type="ORF">A2756_01490</name>
</gene>
<organism evidence="2 3">
    <name type="scientific">Candidatus Ryanbacteria bacterium RIFCSPHIGHO2_01_FULL_48_27</name>
    <dbReference type="NCBI Taxonomy" id="1802115"/>
    <lineage>
        <taxon>Bacteria</taxon>
        <taxon>Candidatus Ryaniibacteriota</taxon>
    </lineage>
</organism>
<proteinExistence type="predicted"/>
<reference evidence="2 3" key="1">
    <citation type="journal article" date="2016" name="Nat. Commun.">
        <title>Thousands of microbial genomes shed light on interconnected biogeochemical processes in an aquifer system.</title>
        <authorList>
            <person name="Anantharaman K."/>
            <person name="Brown C.T."/>
            <person name="Hug L.A."/>
            <person name="Sharon I."/>
            <person name="Castelle C.J."/>
            <person name="Probst A.J."/>
            <person name="Thomas B.C."/>
            <person name="Singh A."/>
            <person name="Wilkins M.J."/>
            <person name="Karaoz U."/>
            <person name="Brodie E.L."/>
            <person name="Williams K.H."/>
            <person name="Hubbard S.S."/>
            <person name="Banfield J.F."/>
        </authorList>
    </citation>
    <scope>NUCLEOTIDE SEQUENCE [LARGE SCALE GENOMIC DNA]</scope>
</reference>
<dbReference type="STRING" id="1802115.A2756_01490"/>
<comment type="caution">
    <text evidence="2">The sequence shown here is derived from an EMBL/GenBank/DDBJ whole genome shotgun (WGS) entry which is preliminary data.</text>
</comment>
<evidence type="ECO:0000313" key="3">
    <source>
        <dbReference type="Proteomes" id="UP000177785"/>
    </source>
</evidence>
<evidence type="ECO:0000313" key="2">
    <source>
        <dbReference type="EMBL" id="OGZ45275.1"/>
    </source>
</evidence>
<accession>A0A1G2G4U2</accession>
<evidence type="ECO:0008006" key="4">
    <source>
        <dbReference type="Google" id="ProtNLM"/>
    </source>
</evidence>
<feature type="signal peptide" evidence="1">
    <location>
        <begin position="1"/>
        <end position="23"/>
    </location>
</feature>
<dbReference type="Proteomes" id="UP000177785">
    <property type="component" value="Unassembled WGS sequence"/>
</dbReference>
<feature type="chain" id="PRO_5009582968" description="Secreted protein" evidence="1">
    <location>
        <begin position="24"/>
        <end position="255"/>
    </location>
</feature>
<sequence length="255" mass="28000">MKKKILLSLATLAVSVTTLPLFAAFEAHVINVTARIENALYVHPQSLGYGTVFPQEHLDSSFFLSFSESFSATSQTRVGKVNYAIKQKPKPREDKVASLGGVEKARDWCHTHIPDPIYSGVATSTEAWSTFYTNCYPSLCPFLSKHPDKLPATGPNANNDHGLPAFHNPELEVASGTIVKFNNPASPLVTTGNDPADTWTIDLAVPCFKGYCAQDWASFVHGLNPTANPDNFMVPPELEHQTFGCDLWVEVTKIY</sequence>
<dbReference type="AlphaFoldDB" id="A0A1G2G4U2"/>
<keyword evidence="1" id="KW-0732">Signal</keyword>
<protein>
    <recommendedName>
        <fullName evidence="4">Secreted protein</fullName>
    </recommendedName>
</protein>
<dbReference type="EMBL" id="MHNL01000007">
    <property type="protein sequence ID" value="OGZ45275.1"/>
    <property type="molecule type" value="Genomic_DNA"/>
</dbReference>
<evidence type="ECO:0000256" key="1">
    <source>
        <dbReference type="SAM" id="SignalP"/>
    </source>
</evidence>
<name>A0A1G2G4U2_9BACT</name>